<dbReference type="SUPFAM" id="SSF53474">
    <property type="entry name" value="alpha/beta-Hydrolases"/>
    <property type="match status" value="1"/>
</dbReference>
<proteinExistence type="predicted"/>
<dbReference type="Pfam" id="PF07859">
    <property type="entry name" value="Abhydrolase_3"/>
    <property type="match status" value="1"/>
</dbReference>
<keyword evidence="4" id="KW-1185">Reference proteome</keyword>
<keyword evidence="1" id="KW-0378">Hydrolase</keyword>
<evidence type="ECO:0000313" key="4">
    <source>
        <dbReference type="Proteomes" id="UP000660675"/>
    </source>
</evidence>
<dbReference type="EMBL" id="BMTF01000027">
    <property type="protein sequence ID" value="GGV94323.1"/>
    <property type="molecule type" value="Genomic_DNA"/>
</dbReference>
<evidence type="ECO:0000313" key="3">
    <source>
        <dbReference type="EMBL" id="GGV94323.1"/>
    </source>
</evidence>
<dbReference type="Proteomes" id="UP000660675">
    <property type="component" value="Unassembled WGS sequence"/>
</dbReference>
<gene>
    <name evidence="3" type="primary">aes</name>
    <name evidence="3" type="ORF">GCM10015535_59550</name>
</gene>
<dbReference type="Gene3D" id="3.40.50.1820">
    <property type="entry name" value="alpha/beta hydrolase"/>
    <property type="match status" value="1"/>
</dbReference>
<dbReference type="InterPro" id="IPR013094">
    <property type="entry name" value="AB_hydrolase_3"/>
</dbReference>
<dbReference type="InterPro" id="IPR009078">
    <property type="entry name" value="Ferritin-like_SF"/>
</dbReference>
<protein>
    <submittedName>
        <fullName evidence="3">Esterase</fullName>
    </submittedName>
</protein>
<feature type="domain" description="Alpha/beta hydrolase fold-3" evidence="2">
    <location>
        <begin position="147"/>
        <end position="355"/>
    </location>
</feature>
<dbReference type="PANTHER" id="PTHR48081:SF8">
    <property type="entry name" value="ALPHA_BETA HYDROLASE FOLD-3 DOMAIN-CONTAINING PROTEIN-RELATED"/>
    <property type="match status" value="1"/>
</dbReference>
<reference evidence="4" key="1">
    <citation type="journal article" date="2019" name="Int. J. Syst. Evol. Microbiol.">
        <title>The Global Catalogue of Microorganisms (GCM) 10K type strain sequencing project: providing services to taxonomists for standard genome sequencing and annotation.</title>
        <authorList>
            <consortium name="The Broad Institute Genomics Platform"/>
            <consortium name="The Broad Institute Genome Sequencing Center for Infectious Disease"/>
            <person name="Wu L."/>
            <person name="Ma J."/>
        </authorList>
    </citation>
    <scope>NUCLEOTIDE SEQUENCE [LARGE SCALE GENOMIC DNA]</scope>
    <source>
        <strain evidence="4">JCM 4376</strain>
    </source>
</reference>
<dbReference type="Gene3D" id="1.20.1260.10">
    <property type="match status" value="1"/>
</dbReference>
<evidence type="ECO:0000256" key="1">
    <source>
        <dbReference type="ARBA" id="ARBA00022801"/>
    </source>
</evidence>
<organism evidence="3 4">
    <name type="scientific">Streptomyces gelaticus</name>
    <dbReference type="NCBI Taxonomy" id="285446"/>
    <lineage>
        <taxon>Bacteria</taxon>
        <taxon>Bacillati</taxon>
        <taxon>Actinomycetota</taxon>
        <taxon>Actinomycetes</taxon>
        <taxon>Kitasatosporales</taxon>
        <taxon>Streptomycetaceae</taxon>
        <taxon>Streptomyces</taxon>
    </lineage>
</organism>
<name>A0ABQ2W7B6_9ACTN</name>
<comment type="caution">
    <text evidence="3">The sequence shown here is derived from an EMBL/GenBank/DDBJ whole genome shotgun (WGS) entry which is preliminary data.</text>
</comment>
<dbReference type="InterPro" id="IPR012347">
    <property type="entry name" value="Ferritin-like"/>
</dbReference>
<evidence type="ECO:0000259" key="2">
    <source>
        <dbReference type="Pfam" id="PF07859"/>
    </source>
</evidence>
<sequence length="382" mass="41588">MPIGLGHDTRMQACRRLNRVIANTQTLYSLGKKHHWLMRGATLLDAAWHPLNAQPFPTPSEGEPLMPNRPTLEPAAQAFADATAQPPFLYQIPVADGRKAVGDAQSGEGVLLPAVDEEWITVHGGPTGDVRARIVRPRGATGPLPVILYIHGAGWVFGNAHTHDRLVRELAVGTGAAVVFPEYDLSPEARYPVAIEQNYSVAQWVAREGHHKELDGTRIAVAGDSVGGNMTAALTLMAKQRGDIRLAHQVLFYPVTDANFDTDSYRQFAEGYFLRRDGMQWFWDQYTTDEGERAQITASPLRATTDQLTGLPPALVITAEADVLRDEGEAYAAKLRAAGVPVTALRVQGVIHDFVMLNALRETQAAELAIGVAIDTLRKALA</sequence>
<dbReference type="PANTHER" id="PTHR48081">
    <property type="entry name" value="AB HYDROLASE SUPERFAMILY PROTEIN C4A8.06C"/>
    <property type="match status" value="1"/>
</dbReference>
<dbReference type="SUPFAM" id="SSF47240">
    <property type="entry name" value="Ferritin-like"/>
    <property type="match status" value="1"/>
</dbReference>
<accession>A0ABQ2W7B6</accession>
<dbReference type="InterPro" id="IPR029058">
    <property type="entry name" value="AB_hydrolase_fold"/>
</dbReference>
<dbReference type="InterPro" id="IPR050300">
    <property type="entry name" value="GDXG_lipolytic_enzyme"/>
</dbReference>